<dbReference type="GO" id="GO:0005737">
    <property type="term" value="C:cytoplasm"/>
    <property type="evidence" value="ECO:0007669"/>
    <property type="project" value="TreeGrafter"/>
</dbReference>
<dbReference type="FunFam" id="3.30.530.20:FF:000007">
    <property type="entry name" value="Major pollen allergen Bet v 1-A"/>
    <property type="match status" value="1"/>
</dbReference>
<dbReference type="GO" id="GO:0006952">
    <property type="term" value="P:defense response"/>
    <property type="evidence" value="ECO:0007669"/>
    <property type="project" value="InterPro"/>
</dbReference>
<dbReference type="InterPro" id="IPR050279">
    <property type="entry name" value="Plant_def-hormone_signal"/>
</dbReference>
<dbReference type="Gene3D" id="3.30.530.20">
    <property type="match status" value="1"/>
</dbReference>
<gene>
    <name evidence="3" type="ORF">CB5_LOCUS12969</name>
</gene>
<evidence type="ECO:0000313" key="3">
    <source>
        <dbReference type="EMBL" id="CAD1829758.1"/>
    </source>
</evidence>
<dbReference type="GO" id="GO:0038023">
    <property type="term" value="F:signaling receptor activity"/>
    <property type="evidence" value="ECO:0007669"/>
    <property type="project" value="InterPro"/>
</dbReference>
<dbReference type="EMBL" id="LR862130">
    <property type="protein sequence ID" value="CAD1829758.1"/>
    <property type="molecule type" value="Genomic_DNA"/>
</dbReference>
<dbReference type="SUPFAM" id="SSF55961">
    <property type="entry name" value="Bet v1-like"/>
    <property type="match status" value="1"/>
</dbReference>
<dbReference type="AlphaFoldDB" id="A0A6V7PGN0"/>
<dbReference type="InterPro" id="IPR023393">
    <property type="entry name" value="START-like_dom_sf"/>
</dbReference>
<reference evidence="3" key="1">
    <citation type="submission" date="2020-07" db="EMBL/GenBank/DDBJ databases">
        <authorList>
            <person name="Lin J."/>
        </authorList>
    </citation>
    <scope>NUCLEOTIDE SEQUENCE</scope>
</reference>
<dbReference type="PANTHER" id="PTHR31213:SF201">
    <property type="entry name" value="OS03G0300400 PROTEIN"/>
    <property type="match status" value="1"/>
</dbReference>
<protein>
    <recommendedName>
        <fullName evidence="2">Bet v I/Major latex protein domain-containing protein</fullName>
    </recommendedName>
</protein>
<name>A0A6V7PGN0_ANACO</name>
<dbReference type="CDD" id="cd07816">
    <property type="entry name" value="Bet_v1-like"/>
    <property type="match status" value="1"/>
</dbReference>
<dbReference type="InterPro" id="IPR000916">
    <property type="entry name" value="Bet_v_I/MLP"/>
</dbReference>
<sequence>MSRRIHRRDYAFPPWVSPLLQPPHLLYARCRLPVAARKIKNNGFWENHKGGDVLRRRQEPVEGHCRQDHVYLPKIAPTHIASVDVEGSGGAGTIKKINFTSAVPDATFFKSRVLVLDEANYVFKFEAIEGGEIGKRFKSQVFAYKFEAAGENSCVVKLKVEYDTIGDKALVAEEEKLLLERTFKAFKGAEEYLLANPGVVA</sequence>
<dbReference type="InterPro" id="IPR024949">
    <property type="entry name" value="Bet_v_I_allergen"/>
</dbReference>
<dbReference type="GO" id="GO:0009738">
    <property type="term" value="P:abscisic acid-activated signaling pathway"/>
    <property type="evidence" value="ECO:0007669"/>
    <property type="project" value="InterPro"/>
</dbReference>
<organism evidence="3">
    <name type="scientific">Ananas comosus var. bracteatus</name>
    <name type="common">red pineapple</name>
    <dbReference type="NCBI Taxonomy" id="296719"/>
    <lineage>
        <taxon>Eukaryota</taxon>
        <taxon>Viridiplantae</taxon>
        <taxon>Streptophyta</taxon>
        <taxon>Embryophyta</taxon>
        <taxon>Tracheophyta</taxon>
        <taxon>Spermatophyta</taxon>
        <taxon>Magnoliopsida</taxon>
        <taxon>Liliopsida</taxon>
        <taxon>Poales</taxon>
        <taxon>Bromeliaceae</taxon>
        <taxon>Bromelioideae</taxon>
        <taxon>Ananas</taxon>
    </lineage>
</organism>
<dbReference type="GO" id="GO:0005634">
    <property type="term" value="C:nucleus"/>
    <property type="evidence" value="ECO:0007669"/>
    <property type="project" value="TreeGrafter"/>
</dbReference>
<accession>A0A6V7PGN0</accession>
<feature type="domain" description="Bet v I/Major latex protein" evidence="2">
    <location>
        <begin position="71"/>
        <end position="196"/>
    </location>
</feature>
<dbReference type="GO" id="GO:0010427">
    <property type="term" value="F:abscisic acid binding"/>
    <property type="evidence" value="ECO:0007669"/>
    <property type="project" value="InterPro"/>
</dbReference>
<dbReference type="PANTHER" id="PTHR31213">
    <property type="entry name" value="OS08G0374000 PROTEIN-RELATED"/>
    <property type="match status" value="1"/>
</dbReference>
<dbReference type="PRINTS" id="PR00634">
    <property type="entry name" value="BETALLERGEN"/>
</dbReference>
<evidence type="ECO:0000256" key="1">
    <source>
        <dbReference type="ARBA" id="ARBA00009744"/>
    </source>
</evidence>
<evidence type="ECO:0000259" key="2">
    <source>
        <dbReference type="Pfam" id="PF00407"/>
    </source>
</evidence>
<dbReference type="GO" id="GO:0004864">
    <property type="term" value="F:protein phosphatase inhibitor activity"/>
    <property type="evidence" value="ECO:0007669"/>
    <property type="project" value="InterPro"/>
</dbReference>
<comment type="similarity">
    <text evidence="1">Belongs to the BetVI family.</text>
</comment>
<dbReference type="Pfam" id="PF00407">
    <property type="entry name" value="Bet_v_1"/>
    <property type="match status" value="1"/>
</dbReference>
<proteinExistence type="inferred from homology"/>